<evidence type="ECO:0000256" key="6">
    <source>
        <dbReference type="ARBA" id="ARBA00022670"/>
    </source>
</evidence>
<evidence type="ECO:0000256" key="4">
    <source>
        <dbReference type="ARBA" id="ARBA00006641"/>
    </source>
</evidence>
<evidence type="ECO:0000256" key="3">
    <source>
        <dbReference type="ARBA" id="ARBA00004496"/>
    </source>
</evidence>
<keyword evidence="7" id="KW-0378">Hydrolase</keyword>
<comment type="catalytic activity">
    <reaction evidence="1 9">
        <text>Release of an N-terminal pyroglutamyl group from a polypeptide, the second amino acid generally not being Pro.</text>
        <dbReference type="EC" id="3.4.19.3"/>
    </reaction>
</comment>
<evidence type="ECO:0000313" key="10">
    <source>
        <dbReference type="EMBL" id="PNH18441.1"/>
    </source>
</evidence>
<evidence type="ECO:0000256" key="7">
    <source>
        <dbReference type="ARBA" id="ARBA00022801"/>
    </source>
</evidence>
<evidence type="ECO:0000313" key="11">
    <source>
        <dbReference type="Proteomes" id="UP000236394"/>
    </source>
</evidence>
<evidence type="ECO:0000256" key="8">
    <source>
        <dbReference type="ARBA" id="ARBA00022807"/>
    </source>
</evidence>
<comment type="function">
    <text evidence="2">Removes 5-oxoproline from various penultimate amino acid residues except L-proline.</text>
</comment>
<dbReference type="GO" id="GO:0006508">
    <property type="term" value="P:proteolysis"/>
    <property type="evidence" value="ECO:0007669"/>
    <property type="project" value="UniProtKB-KW"/>
</dbReference>
<keyword evidence="5" id="KW-0963">Cytoplasm</keyword>
<dbReference type="GO" id="GO:0016920">
    <property type="term" value="F:pyroglutamyl-peptidase activity"/>
    <property type="evidence" value="ECO:0007669"/>
    <property type="project" value="UniProtKB-EC"/>
</dbReference>
<comment type="subcellular location">
    <subcellularLocation>
        <location evidence="3">Cytoplasm</location>
    </subcellularLocation>
</comment>
<gene>
    <name evidence="10" type="ORF">B7R76_06265</name>
</gene>
<dbReference type="InterPro" id="IPR016125">
    <property type="entry name" value="Peptidase_C15-like"/>
</dbReference>
<organism evidence="10 11">
    <name type="scientific">Mageeibacillus indolicus</name>
    <dbReference type="NCBI Taxonomy" id="884684"/>
    <lineage>
        <taxon>Bacteria</taxon>
        <taxon>Bacillati</taxon>
        <taxon>Bacillota</taxon>
        <taxon>Clostridia</taxon>
        <taxon>Eubacteriales</taxon>
        <taxon>Oscillospiraceae</taxon>
        <taxon>Mageeibacillus</taxon>
    </lineage>
</organism>
<dbReference type="SUPFAM" id="SSF53182">
    <property type="entry name" value="Pyrrolidone carboxyl peptidase (pyroglutamate aminopeptidase)"/>
    <property type="match status" value="1"/>
</dbReference>
<dbReference type="GO" id="GO:0005829">
    <property type="term" value="C:cytosol"/>
    <property type="evidence" value="ECO:0007669"/>
    <property type="project" value="InterPro"/>
</dbReference>
<sequence length="251" mass="27071">MRILLTAFNAFGGEKINPTEILLNRLDEVRRKANLPESVKTDRLFLPTEFLRASELLKQKLLTPEKPSEVDGKVGVVNAESIQAGVGGGGGRCEARPRTYDAVLALGQAGGRCKLSLERIAINIADSAVADNCGMTLQDAKIQRDGAAAYFATLPIRPILNAGLAAGVPFEISNSAGTYVCNYIMYNILYWAEQNSLGGKAAWRGGFLHVPFLPEQTLAVKAPCMSLTMMEDGLAVCLQKIVAEGDNDERK</sequence>
<evidence type="ECO:0000256" key="9">
    <source>
        <dbReference type="PROSITE-ProRule" id="PRU10076"/>
    </source>
</evidence>
<dbReference type="PIRSF" id="PIRSF015592">
    <property type="entry name" value="Prld-crbxl_pptds"/>
    <property type="match status" value="1"/>
</dbReference>
<evidence type="ECO:0000256" key="2">
    <source>
        <dbReference type="ARBA" id="ARBA00002280"/>
    </source>
</evidence>
<dbReference type="PANTHER" id="PTHR23402:SF1">
    <property type="entry name" value="PYROGLUTAMYL-PEPTIDASE I"/>
    <property type="match status" value="1"/>
</dbReference>
<feature type="active site" evidence="9">
    <location>
        <position position="118"/>
    </location>
</feature>
<comment type="caution">
    <text evidence="10">The sequence shown here is derived from an EMBL/GenBank/DDBJ whole genome shotgun (WGS) entry which is preliminary data.</text>
</comment>
<comment type="similarity">
    <text evidence="4">Belongs to the peptidase C15 family.</text>
</comment>
<name>A0A2J8B0Y8_9FIRM</name>
<dbReference type="Gene3D" id="3.40.630.20">
    <property type="entry name" value="Peptidase C15, pyroglutamyl peptidase I-like"/>
    <property type="match status" value="1"/>
</dbReference>
<reference evidence="11" key="1">
    <citation type="submission" date="2017-04" db="EMBL/GenBank/DDBJ databases">
        <authorList>
            <person name="Bumgarner R.E."/>
            <person name="Fredricks D.N."/>
            <person name="Srinivasan S."/>
        </authorList>
    </citation>
    <scope>NUCLEOTIDE SEQUENCE [LARGE SCALE GENOMIC DNA]</scope>
    <source>
        <strain evidence="11">KA00405</strain>
    </source>
</reference>
<dbReference type="AlphaFoldDB" id="A0A2J8B0Y8"/>
<dbReference type="InterPro" id="IPR000816">
    <property type="entry name" value="Peptidase_C15"/>
</dbReference>
<dbReference type="InterPro" id="IPR033693">
    <property type="entry name" value="PGPEP1_Glu_AS"/>
</dbReference>
<dbReference type="PANTHER" id="PTHR23402">
    <property type="entry name" value="PROTEASE FAMILY C15 PYROGLUTAMYL-PEPTIDASE I-RELATED"/>
    <property type="match status" value="1"/>
</dbReference>
<proteinExistence type="inferred from homology"/>
<keyword evidence="8" id="KW-0788">Thiol protease</keyword>
<dbReference type="EMBL" id="NBZD01000003">
    <property type="protein sequence ID" value="PNH18441.1"/>
    <property type="molecule type" value="Genomic_DNA"/>
</dbReference>
<dbReference type="EC" id="3.4.19.3" evidence="9"/>
<keyword evidence="6" id="KW-0645">Protease</keyword>
<protein>
    <recommendedName>
        <fullName evidence="9">Pyroglutamyl-peptidase I</fullName>
        <ecNumber evidence="9">3.4.19.3</ecNumber>
    </recommendedName>
</protein>
<evidence type="ECO:0000256" key="5">
    <source>
        <dbReference type="ARBA" id="ARBA00022490"/>
    </source>
</evidence>
<dbReference type="RefSeq" id="WP_102892641.1">
    <property type="nucleotide sequence ID" value="NZ_NBZD01000003.1"/>
</dbReference>
<dbReference type="Pfam" id="PF01470">
    <property type="entry name" value="Peptidase_C15"/>
    <property type="match status" value="1"/>
</dbReference>
<dbReference type="PROSITE" id="PS01333">
    <property type="entry name" value="PYRASE_GLU"/>
    <property type="match status" value="1"/>
</dbReference>
<dbReference type="CDD" id="cd00501">
    <property type="entry name" value="Peptidase_C15"/>
    <property type="match status" value="1"/>
</dbReference>
<dbReference type="InterPro" id="IPR036440">
    <property type="entry name" value="Peptidase_C15-like_sf"/>
</dbReference>
<accession>A0A2J8B0Y8</accession>
<dbReference type="Proteomes" id="UP000236394">
    <property type="component" value="Unassembled WGS sequence"/>
</dbReference>
<evidence type="ECO:0000256" key="1">
    <source>
        <dbReference type="ARBA" id="ARBA00001770"/>
    </source>
</evidence>